<protein>
    <recommendedName>
        <fullName evidence="3">Transcriptional regulator</fullName>
    </recommendedName>
</protein>
<dbReference type="Proteomes" id="UP000198736">
    <property type="component" value="Unassembled WGS sequence"/>
</dbReference>
<evidence type="ECO:0000313" key="1">
    <source>
        <dbReference type="EMBL" id="CUS36348.1"/>
    </source>
</evidence>
<keyword evidence="2" id="KW-1185">Reference proteome</keyword>
<name>A0A0S4LFH9_9BACT</name>
<dbReference type="RefSeq" id="WP_090897934.1">
    <property type="nucleotide sequence ID" value="NZ_CZPZ01000015.1"/>
</dbReference>
<gene>
    <name evidence="1" type="ORF">COMA2_220054</name>
</gene>
<accession>A0A0S4LFH9</accession>
<dbReference type="EMBL" id="CZPZ01000015">
    <property type="protein sequence ID" value="CUS36348.1"/>
    <property type="molecule type" value="Genomic_DNA"/>
</dbReference>
<dbReference type="Pfam" id="PF13711">
    <property type="entry name" value="DUF4160"/>
    <property type="match status" value="1"/>
</dbReference>
<organism evidence="1 2">
    <name type="scientific">Candidatus Nitrospira nitrificans</name>
    <dbReference type="NCBI Taxonomy" id="1742973"/>
    <lineage>
        <taxon>Bacteria</taxon>
        <taxon>Pseudomonadati</taxon>
        <taxon>Nitrospirota</taxon>
        <taxon>Nitrospiria</taxon>
        <taxon>Nitrospirales</taxon>
        <taxon>Nitrospiraceae</taxon>
        <taxon>Nitrospira</taxon>
    </lineage>
</organism>
<reference evidence="2" key="1">
    <citation type="submission" date="2015-10" db="EMBL/GenBank/DDBJ databases">
        <authorList>
            <person name="Luecker S."/>
            <person name="Luecker S."/>
        </authorList>
    </citation>
    <scope>NUCLEOTIDE SEQUENCE [LARGE SCALE GENOMIC DNA]</scope>
</reference>
<evidence type="ECO:0008006" key="3">
    <source>
        <dbReference type="Google" id="ProtNLM"/>
    </source>
</evidence>
<dbReference type="OrthoDB" id="122670at2"/>
<dbReference type="InterPro" id="IPR025427">
    <property type="entry name" value="DUF4160"/>
</dbReference>
<proteinExistence type="predicted"/>
<sequence length="86" mass="10032">MPTISTFYGILIKMFFNDHAPPHFHAEYAEFTATVDIRQLRVLEGELPRRALELVLDWAELHQQELLDDWSLCRTKESPKPIAPLL</sequence>
<dbReference type="AlphaFoldDB" id="A0A0S4LFH9"/>
<evidence type="ECO:0000313" key="2">
    <source>
        <dbReference type="Proteomes" id="UP000198736"/>
    </source>
</evidence>
<dbReference type="STRING" id="1742973.COMA2_220054"/>